<keyword evidence="4 8" id="KW-0276">Fatty acid metabolism</keyword>
<reference evidence="10" key="1">
    <citation type="submission" date="2015-09" db="EMBL/GenBank/DDBJ databases">
        <authorList>
            <consortium name="Pathogen Informatics"/>
        </authorList>
    </citation>
    <scope>NUCLEOTIDE SEQUENCE</scope>
    <source>
        <strain evidence="10">2789STDY5834896</strain>
    </source>
</reference>
<dbReference type="UniPathway" id="UPA00094"/>
<dbReference type="InterPro" id="IPR011053">
    <property type="entry name" value="Single_hybrid_motif"/>
</dbReference>
<dbReference type="Gene3D" id="2.40.50.100">
    <property type="match status" value="1"/>
</dbReference>
<evidence type="ECO:0000256" key="5">
    <source>
        <dbReference type="ARBA" id="ARBA00023098"/>
    </source>
</evidence>
<dbReference type="InterPro" id="IPR050709">
    <property type="entry name" value="Biotin_Carboxyl_Carrier/Decarb"/>
</dbReference>
<dbReference type="InterPro" id="IPR000089">
    <property type="entry name" value="Biotin_lipoyl"/>
</dbReference>
<organism evidence="10">
    <name type="scientific">uncultured Anaerotruncus sp</name>
    <dbReference type="NCBI Taxonomy" id="905011"/>
    <lineage>
        <taxon>Bacteria</taxon>
        <taxon>Bacillati</taxon>
        <taxon>Bacillota</taxon>
        <taxon>Clostridia</taxon>
        <taxon>Eubacteriales</taxon>
        <taxon>Oscillospiraceae</taxon>
        <taxon>Anaerotruncus</taxon>
        <taxon>environmental samples</taxon>
    </lineage>
</organism>
<evidence type="ECO:0000256" key="3">
    <source>
        <dbReference type="ARBA" id="ARBA00022516"/>
    </source>
</evidence>
<keyword evidence="5 8" id="KW-0443">Lipid metabolism</keyword>
<dbReference type="SUPFAM" id="SSF51230">
    <property type="entry name" value="Single hybrid motif"/>
    <property type="match status" value="1"/>
</dbReference>
<dbReference type="GO" id="GO:0009317">
    <property type="term" value="C:acetyl-CoA carboxylase complex"/>
    <property type="evidence" value="ECO:0007669"/>
    <property type="project" value="InterPro"/>
</dbReference>
<dbReference type="InterPro" id="IPR001882">
    <property type="entry name" value="Biotin_BS"/>
</dbReference>
<evidence type="ECO:0000313" key="10">
    <source>
        <dbReference type="EMBL" id="SCJ75282.1"/>
    </source>
</evidence>
<dbReference type="PANTHER" id="PTHR45266:SF3">
    <property type="entry name" value="OXALOACETATE DECARBOXYLASE ALPHA CHAIN"/>
    <property type="match status" value="1"/>
</dbReference>
<dbReference type="PROSITE" id="PS50968">
    <property type="entry name" value="BIOTINYL_LIPOYL"/>
    <property type="match status" value="1"/>
</dbReference>
<dbReference type="PRINTS" id="PR01071">
    <property type="entry name" value="ACOABIOTINCC"/>
</dbReference>
<sequence length="149" mass="15625">MDIRIAKETALELLSRAKAEGATALSFTADEFSFSVEFAPKQIAVAAPATAPAAAPVAAGEEAPPAAEQDVPGTPVRSPIVGTYYAAPDPQSPPFATVGQEVKKGDTLCIIEAMKMLNEITAPCDGKITRIFCQNGDLVEYDQVVMAIQ</sequence>
<accession>A0A1C6IZS3</accession>
<dbReference type="CDD" id="cd06850">
    <property type="entry name" value="biotinyl_domain"/>
    <property type="match status" value="1"/>
</dbReference>
<dbReference type="AlphaFoldDB" id="A0A1C6IZS3"/>
<dbReference type="FunFam" id="2.40.50.100:FF:000003">
    <property type="entry name" value="Acetyl-CoA carboxylase biotin carboxyl carrier protein"/>
    <property type="match status" value="1"/>
</dbReference>
<evidence type="ECO:0000256" key="7">
    <source>
        <dbReference type="ARBA" id="ARBA00023267"/>
    </source>
</evidence>
<dbReference type="NCBIfam" id="TIGR00531">
    <property type="entry name" value="BCCP"/>
    <property type="match status" value="1"/>
</dbReference>
<evidence type="ECO:0000256" key="6">
    <source>
        <dbReference type="ARBA" id="ARBA00023160"/>
    </source>
</evidence>
<evidence type="ECO:0000256" key="8">
    <source>
        <dbReference type="RuleBase" id="RU364072"/>
    </source>
</evidence>
<protein>
    <recommendedName>
        <fullName evidence="2 8">Biotin carboxyl carrier protein of acetyl-CoA carboxylase</fullName>
    </recommendedName>
</protein>
<evidence type="ECO:0000259" key="9">
    <source>
        <dbReference type="PROSITE" id="PS50968"/>
    </source>
</evidence>
<dbReference type="PANTHER" id="PTHR45266">
    <property type="entry name" value="OXALOACETATE DECARBOXYLASE ALPHA CHAIN"/>
    <property type="match status" value="1"/>
</dbReference>
<keyword evidence="3 8" id="KW-0444">Lipid biosynthesis</keyword>
<evidence type="ECO:0000256" key="2">
    <source>
        <dbReference type="ARBA" id="ARBA00017562"/>
    </source>
</evidence>
<keyword evidence="6 8" id="KW-0275">Fatty acid biosynthesis</keyword>
<dbReference type="PROSITE" id="PS00188">
    <property type="entry name" value="BIOTIN"/>
    <property type="match status" value="1"/>
</dbReference>
<dbReference type="Pfam" id="PF00364">
    <property type="entry name" value="Biotin_lipoyl"/>
    <property type="match status" value="1"/>
</dbReference>
<evidence type="ECO:0000256" key="4">
    <source>
        <dbReference type="ARBA" id="ARBA00022832"/>
    </source>
</evidence>
<comment type="function">
    <text evidence="8">This protein is a component of the acetyl coenzyme A carboxylase complex; first, biotin carboxylase catalyzes the carboxylation of the carrier protein and then the transcarboxylase transfers the carboxyl group to form malonyl-CoA.</text>
</comment>
<dbReference type="GO" id="GO:0003989">
    <property type="term" value="F:acetyl-CoA carboxylase activity"/>
    <property type="evidence" value="ECO:0007669"/>
    <property type="project" value="InterPro"/>
</dbReference>
<name>A0A1C6IZS3_9FIRM</name>
<comment type="pathway">
    <text evidence="1 8">Lipid metabolism; fatty acid biosynthesis.</text>
</comment>
<proteinExistence type="predicted"/>
<keyword evidence="7 8" id="KW-0092">Biotin</keyword>
<gene>
    <name evidence="10" type="primary">accB</name>
    <name evidence="10" type="ORF">SAMEA3545359_01799</name>
</gene>
<feature type="domain" description="Lipoyl-binding" evidence="9">
    <location>
        <begin position="66"/>
        <end position="149"/>
    </location>
</feature>
<dbReference type="EMBL" id="FMHG01000001">
    <property type="protein sequence ID" value="SCJ75282.1"/>
    <property type="molecule type" value="Genomic_DNA"/>
</dbReference>
<dbReference type="GO" id="GO:0006633">
    <property type="term" value="P:fatty acid biosynthetic process"/>
    <property type="evidence" value="ECO:0007669"/>
    <property type="project" value="UniProtKB-UniPathway"/>
</dbReference>
<dbReference type="InterPro" id="IPR001249">
    <property type="entry name" value="AcCoA_biotinCC"/>
</dbReference>
<evidence type="ECO:0000256" key="1">
    <source>
        <dbReference type="ARBA" id="ARBA00005194"/>
    </source>
</evidence>